<gene>
    <name evidence="1" type="ORF">ABT317_24080</name>
</gene>
<accession>A0ABV1W6Z1</accession>
<proteinExistence type="predicted"/>
<reference evidence="1 2" key="1">
    <citation type="submission" date="2024-06" db="EMBL/GenBank/DDBJ databases">
        <title>The Natural Products Discovery Center: Release of the First 8490 Sequenced Strains for Exploring Actinobacteria Biosynthetic Diversity.</title>
        <authorList>
            <person name="Kalkreuter E."/>
            <person name="Kautsar S.A."/>
            <person name="Yang D."/>
            <person name="Bader C.D."/>
            <person name="Teijaro C.N."/>
            <person name="Fluegel L."/>
            <person name="Davis C.M."/>
            <person name="Simpson J.R."/>
            <person name="Lauterbach L."/>
            <person name="Steele A.D."/>
            <person name="Gui C."/>
            <person name="Meng S."/>
            <person name="Li G."/>
            <person name="Viehrig K."/>
            <person name="Ye F."/>
            <person name="Su P."/>
            <person name="Kiefer A.F."/>
            <person name="Nichols A."/>
            <person name="Cepeda A.J."/>
            <person name="Yan W."/>
            <person name="Fan B."/>
            <person name="Jiang Y."/>
            <person name="Adhikari A."/>
            <person name="Zheng C.-J."/>
            <person name="Schuster L."/>
            <person name="Cowan T.M."/>
            <person name="Smanski M.J."/>
            <person name="Chevrette M.G."/>
            <person name="De Carvalho L.P.S."/>
            <person name="Shen B."/>
        </authorList>
    </citation>
    <scope>NUCLEOTIDE SEQUENCE [LARGE SCALE GENOMIC DNA]</scope>
    <source>
        <strain evidence="1 2">NPDC000634</strain>
    </source>
</reference>
<dbReference type="RefSeq" id="WP_158103887.1">
    <property type="nucleotide sequence ID" value="NZ_MUBM01000151.1"/>
</dbReference>
<keyword evidence="2" id="KW-1185">Reference proteome</keyword>
<dbReference type="EMBL" id="JBEPCU010000463">
    <property type="protein sequence ID" value="MER6979962.1"/>
    <property type="molecule type" value="Genomic_DNA"/>
</dbReference>
<protein>
    <submittedName>
        <fullName evidence="1">Uncharacterized protein</fullName>
    </submittedName>
</protein>
<dbReference type="Proteomes" id="UP001458415">
    <property type="component" value="Unassembled WGS sequence"/>
</dbReference>
<organism evidence="1 2">
    <name type="scientific">Streptomyces carpinensis</name>
    <dbReference type="NCBI Taxonomy" id="66369"/>
    <lineage>
        <taxon>Bacteria</taxon>
        <taxon>Bacillati</taxon>
        <taxon>Actinomycetota</taxon>
        <taxon>Actinomycetes</taxon>
        <taxon>Kitasatosporales</taxon>
        <taxon>Streptomycetaceae</taxon>
        <taxon>Streptomyces</taxon>
    </lineage>
</organism>
<sequence>MSESARAASAAESRFRMDVPITRRLAERPWAHARRRVADGVPVPPAT</sequence>
<evidence type="ECO:0000313" key="2">
    <source>
        <dbReference type="Proteomes" id="UP001458415"/>
    </source>
</evidence>
<name>A0ABV1W6Z1_9ACTN</name>
<comment type="caution">
    <text evidence="1">The sequence shown here is derived from an EMBL/GenBank/DDBJ whole genome shotgun (WGS) entry which is preliminary data.</text>
</comment>
<evidence type="ECO:0000313" key="1">
    <source>
        <dbReference type="EMBL" id="MER6979962.1"/>
    </source>
</evidence>